<organism evidence="1 2">
    <name type="scientific">Dallia pectoralis</name>
    <name type="common">Alaska blackfish</name>
    <dbReference type="NCBI Taxonomy" id="75939"/>
    <lineage>
        <taxon>Eukaryota</taxon>
        <taxon>Metazoa</taxon>
        <taxon>Chordata</taxon>
        <taxon>Craniata</taxon>
        <taxon>Vertebrata</taxon>
        <taxon>Euteleostomi</taxon>
        <taxon>Actinopterygii</taxon>
        <taxon>Neopterygii</taxon>
        <taxon>Teleostei</taxon>
        <taxon>Protacanthopterygii</taxon>
        <taxon>Esociformes</taxon>
        <taxon>Umbridae</taxon>
        <taxon>Dallia</taxon>
    </lineage>
</organism>
<dbReference type="Proteomes" id="UP001157502">
    <property type="component" value="Chromosome 21"/>
</dbReference>
<sequence length="120" mass="12945">MDDITIVGTDSRSITTATKAVDDYCAATGALVNRETIKLLGITFQRDGGSTSWAETICPVQRKICEWSARSFTMTVYKAIGDFAFGSGLSTAGLASWKYKDIMGHIRSKDTVAPSEPAQL</sequence>
<protein>
    <submittedName>
        <fullName evidence="1">Uncharacterized protein</fullName>
    </submittedName>
</protein>
<gene>
    <name evidence="1" type="ORF">DPEC_G00248540</name>
</gene>
<dbReference type="EMBL" id="CM055748">
    <property type="protein sequence ID" value="KAJ7995819.1"/>
    <property type="molecule type" value="Genomic_DNA"/>
</dbReference>
<comment type="caution">
    <text evidence="1">The sequence shown here is derived from an EMBL/GenBank/DDBJ whole genome shotgun (WGS) entry which is preliminary data.</text>
</comment>
<reference evidence="1" key="1">
    <citation type="submission" date="2021-05" db="EMBL/GenBank/DDBJ databases">
        <authorList>
            <person name="Pan Q."/>
            <person name="Jouanno E."/>
            <person name="Zahm M."/>
            <person name="Klopp C."/>
            <person name="Cabau C."/>
            <person name="Louis A."/>
            <person name="Berthelot C."/>
            <person name="Parey E."/>
            <person name="Roest Crollius H."/>
            <person name="Montfort J."/>
            <person name="Robinson-Rechavi M."/>
            <person name="Bouchez O."/>
            <person name="Lampietro C."/>
            <person name="Lopez Roques C."/>
            <person name="Donnadieu C."/>
            <person name="Postlethwait J."/>
            <person name="Bobe J."/>
            <person name="Dillon D."/>
            <person name="Chandos A."/>
            <person name="von Hippel F."/>
            <person name="Guiguen Y."/>
        </authorList>
    </citation>
    <scope>NUCLEOTIDE SEQUENCE</scope>
    <source>
        <strain evidence="1">YG-Jan2019</strain>
    </source>
</reference>
<proteinExistence type="predicted"/>
<keyword evidence="2" id="KW-1185">Reference proteome</keyword>
<name>A0ACC2FWN1_DALPE</name>
<accession>A0ACC2FWN1</accession>
<evidence type="ECO:0000313" key="2">
    <source>
        <dbReference type="Proteomes" id="UP001157502"/>
    </source>
</evidence>
<evidence type="ECO:0000313" key="1">
    <source>
        <dbReference type="EMBL" id="KAJ7995819.1"/>
    </source>
</evidence>